<reference evidence="4 5" key="1">
    <citation type="journal article" date="2018" name="PLoS Genet.">
        <title>Population sequencing reveals clonal diversity and ancestral inbreeding in the grapevine cultivar Chardonnay.</title>
        <authorList>
            <person name="Roach M.J."/>
            <person name="Johnson D.L."/>
            <person name="Bohlmann J."/>
            <person name="van Vuuren H.J."/>
            <person name="Jones S.J."/>
            <person name="Pretorius I.S."/>
            <person name="Schmidt S.A."/>
            <person name="Borneman A.R."/>
        </authorList>
    </citation>
    <scope>NUCLEOTIDE SEQUENCE [LARGE SCALE GENOMIC DNA]</scope>
    <source>
        <strain evidence="5">cv. Chardonnay</strain>
        <tissue evidence="4">Leaf</tissue>
    </source>
</reference>
<evidence type="ECO:0000256" key="1">
    <source>
        <dbReference type="ARBA" id="ARBA00007626"/>
    </source>
</evidence>
<sequence>MVACVQSGLVCEEDEENMLNQRRKEEFDPSYFEQKFPPLGNSEIHKNPDFEHIGVAEPLTISTGISSEFEDKLHFLEERNEQILSKRILMLSRSNKVRSVLELYRTMEFSGLQPSSHACNSLLSCLLRNEMLDDALRVFESMKANESTTGHSYSLVLKAIANIQGYDSALKMFSKLEVECKVKKDFDVIAYTTMISICGKVNNWAQTERIWRSMKENGLVGTIVTYRLLVSVFVRCGQNELAIDAYSEMIQNGLKPGEDAMKAIIGACAKEGKWDLALSVFQSMLNVGLKPNLIACNALINSIGKSGNVKLAFRVYDVMKSLGHTPDVYTWNALLGALYRANQHADALHLFESIREQSSQVNLHLYNTALMSCQKLGLWNRALQLLWQMEASGLSVSSASYNLVIGACEVARKPEIALQVYEHMVQQQCTPDTFTHLSLIRSCIWGSLWAEVKEILNRAGTDVSLYNAAIQGMCLRGKIESAKKLYMRMRKSGLKPDGKTRALMLQNLQKDAIRPSNRRISHPRRY</sequence>
<feature type="repeat" description="PPR" evidence="3">
    <location>
        <begin position="222"/>
        <end position="256"/>
    </location>
</feature>
<feature type="repeat" description="PPR" evidence="3">
    <location>
        <begin position="362"/>
        <end position="396"/>
    </location>
</feature>
<dbReference type="PANTHER" id="PTHR47932:SF44">
    <property type="entry name" value="MIOREX COMPLEX COMPONENT 1"/>
    <property type="match status" value="1"/>
</dbReference>
<feature type="repeat" description="PPR" evidence="3">
    <location>
        <begin position="397"/>
        <end position="431"/>
    </location>
</feature>
<feature type="repeat" description="PPR" evidence="3">
    <location>
        <begin position="292"/>
        <end position="326"/>
    </location>
</feature>
<proteinExistence type="inferred from homology"/>
<comment type="similarity">
    <text evidence="1">Belongs to the PPR family. P subfamily.</text>
</comment>
<protein>
    <submittedName>
        <fullName evidence="4">Pentatricopeptide repeat-containing protein</fullName>
    </submittedName>
</protein>
<dbReference type="PANTHER" id="PTHR47932">
    <property type="entry name" value="ATPASE EXPRESSION PROTEIN 3"/>
    <property type="match status" value="1"/>
</dbReference>
<feature type="repeat" description="PPR" evidence="3">
    <location>
        <begin position="462"/>
        <end position="496"/>
    </location>
</feature>
<dbReference type="Gene3D" id="1.25.40.10">
    <property type="entry name" value="Tetratricopeptide repeat domain"/>
    <property type="match status" value="4"/>
</dbReference>
<feature type="repeat" description="PPR" evidence="3">
    <location>
        <begin position="115"/>
        <end position="149"/>
    </location>
</feature>
<name>A0A438D4M1_VITVI</name>
<dbReference type="PROSITE" id="PS51375">
    <property type="entry name" value="PPR"/>
    <property type="match status" value="9"/>
</dbReference>
<dbReference type="Pfam" id="PF01535">
    <property type="entry name" value="PPR"/>
    <property type="match status" value="3"/>
</dbReference>
<dbReference type="EMBL" id="QGNW01001798">
    <property type="protein sequence ID" value="RVW30438.1"/>
    <property type="molecule type" value="Genomic_DNA"/>
</dbReference>
<evidence type="ECO:0000256" key="3">
    <source>
        <dbReference type="PROSITE-ProRule" id="PRU00708"/>
    </source>
</evidence>
<feature type="repeat" description="PPR" evidence="3">
    <location>
        <begin position="257"/>
        <end position="291"/>
    </location>
</feature>
<dbReference type="OrthoDB" id="185373at2759"/>
<feature type="repeat" description="PPR" evidence="3">
    <location>
        <begin position="187"/>
        <end position="221"/>
    </location>
</feature>
<evidence type="ECO:0000313" key="4">
    <source>
        <dbReference type="EMBL" id="RVW30438.1"/>
    </source>
</evidence>
<evidence type="ECO:0000313" key="5">
    <source>
        <dbReference type="Proteomes" id="UP000288805"/>
    </source>
</evidence>
<organism evidence="4 5">
    <name type="scientific">Vitis vinifera</name>
    <name type="common">Grape</name>
    <dbReference type="NCBI Taxonomy" id="29760"/>
    <lineage>
        <taxon>Eukaryota</taxon>
        <taxon>Viridiplantae</taxon>
        <taxon>Streptophyta</taxon>
        <taxon>Embryophyta</taxon>
        <taxon>Tracheophyta</taxon>
        <taxon>Spermatophyta</taxon>
        <taxon>Magnoliopsida</taxon>
        <taxon>eudicotyledons</taxon>
        <taxon>Gunneridae</taxon>
        <taxon>Pentapetalae</taxon>
        <taxon>rosids</taxon>
        <taxon>Vitales</taxon>
        <taxon>Vitaceae</taxon>
        <taxon>Viteae</taxon>
        <taxon>Vitis</taxon>
    </lineage>
</organism>
<accession>A0A438D4M1</accession>
<dbReference type="NCBIfam" id="TIGR00756">
    <property type="entry name" value="PPR"/>
    <property type="match status" value="8"/>
</dbReference>
<gene>
    <name evidence="4" type="primary">EMB2076_0</name>
    <name evidence="4" type="ORF">CK203_088838</name>
</gene>
<dbReference type="Proteomes" id="UP000288805">
    <property type="component" value="Unassembled WGS sequence"/>
</dbReference>
<dbReference type="Pfam" id="PF13041">
    <property type="entry name" value="PPR_2"/>
    <property type="match status" value="4"/>
</dbReference>
<feature type="repeat" description="PPR" evidence="3">
    <location>
        <begin position="327"/>
        <end position="361"/>
    </location>
</feature>
<comment type="caution">
    <text evidence="4">The sequence shown here is derived from an EMBL/GenBank/DDBJ whole genome shotgun (WGS) entry which is preliminary data.</text>
</comment>
<keyword evidence="2" id="KW-0677">Repeat</keyword>
<evidence type="ECO:0000256" key="2">
    <source>
        <dbReference type="ARBA" id="ARBA00022737"/>
    </source>
</evidence>
<dbReference type="InterPro" id="IPR011990">
    <property type="entry name" value="TPR-like_helical_dom_sf"/>
</dbReference>
<dbReference type="AlphaFoldDB" id="A0A438D4M1"/>
<dbReference type="InterPro" id="IPR002885">
    <property type="entry name" value="PPR_rpt"/>
</dbReference>